<keyword evidence="2" id="KW-1185">Reference proteome</keyword>
<evidence type="ECO:0000313" key="1">
    <source>
        <dbReference type="EMBL" id="CAB4004252.1"/>
    </source>
</evidence>
<name>A0A6S7IE24_PARCT</name>
<dbReference type="PANTHER" id="PTHR46704">
    <property type="entry name" value="CXC DOMAIN-CONTAINING PROTEIN-RELATED"/>
    <property type="match status" value="1"/>
</dbReference>
<dbReference type="PANTHER" id="PTHR46704:SF9">
    <property type="entry name" value="BHLH DOMAIN-CONTAINING PROTEIN"/>
    <property type="match status" value="1"/>
</dbReference>
<organism evidence="1 2">
    <name type="scientific">Paramuricea clavata</name>
    <name type="common">Red gorgonian</name>
    <name type="synonym">Violescent sea-whip</name>
    <dbReference type="NCBI Taxonomy" id="317549"/>
    <lineage>
        <taxon>Eukaryota</taxon>
        <taxon>Metazoa</taxon>
        <taxon>Cnidaria</taxon>
        <taxon>Anthozoa</taxon>
        <taxon>Octocorallia</taxon>
        <taxon>Malacalcyonacea</taxon>
        <taxon>Plexauridae</taxon>
        <taxon>Paramuricea</taxon>
    </lineage>
</organism>
<proteinExistence type="predicted"/>
<dbReference type="SMART" id="SM01114">
    <property type="entry name" value="CXC"/>
    <property type="match status" value="1"/>
</dbReference>
<protein>
    <submittedName>
        <fullName evidence="1">Uncharacterized protein</fullName>
    </submittedName>
</protein>
<accession>A0A6S7IE24</accession>
<dbReference type="OrthoDB" id="8068070at2759"/>
<reference evidence="1" key="1">
    <citation type="submission" date="2020-04" db="EMBL/GenBank/DDBJ databases">
        <authorList>
            <person name="Alioto T."/>
            <person name="Alioto T."/>
            <person name="Gomez Garrido J."/>
        </authorList>
    </citation>
    <scope>NUCLEOTIDE SEQUENCE</scope>
    <source>
        <strain evidence="1">A484AB</strain>
    </source>
</reference>
<sequence>MTSFPGHDFENLLDRPAFHDIMTQYGVFIEAQKQTCPTFSLWSSYIDISGEAENLKRHWTVQRQQWYGFSSIACDQAIEQTANRDSKTKGGLIGFTLNKGAVNRWILSQSERSAITRQCQIMAGAVDNGRQRKNLDETHKKNYEKEVKSVISTIESMVNPFEKEQTNLIHLASGVIAPCAVQHDLLCAKSLGEERFMQFVGENLLSDTPDLSDTIKKTKLQTFSSSQKPTKTATSEGKEVSLKSSGNLCARLLLLAKSRDVDMKIVLSYSLGPYPLSLATVDGNPTKTVKANLMHMLEEMSPERVNHFLPRNSAIMVDAMALLQSLTRIPKTFGELAAHVLSRLLSLAGFHKASRIDFVADRYPDHSIKANERSRRAAQGSTLVNIYGKSQPTPTQWKKYLNSGKNKEAIISFLIDCWKDLKSDDLTGLILYATRGDKCFKISPTSQSTIVETIEVVELECDHEEADTRLLLHAKHASDNDFSVVAIKSPDTDVFLLMVAMKQNFSADLHFITGNQNQSRIISVNEVCDKVGSETCNLIVGFHAFTGCDSVSSFYGKGKRKAWKVLSENPKGKDAFRILGDEVDPTEDLYELLVEFVCALYGHKDMTCVNEVRYSMFRLGSFSDEYLPPTRDCLKKHVQRANCQAFIWKRCLLALIVTPSPVGRGWELKNEELTIHWMTSNVAPDQLLEFVNCGCKKGCSTQRCSCLKAGLRCTELCKCQNCVNTVPDNNSNDEEYLYDDFTEYLASDVESEDV</sequence>
<dbReference type="AlphaFoldDB" id="A0A6S7IE24"/>
<dbReference type="InterPro" id="IPR033467">
    <property type="entry name" value="Tesmin/TSO1-like_CXC"/>
</dbReference>
<dbReference type="EMBL" id="CACRXK020004845">
    <property type="protein sequence ID" value="CAB4004252.1"/>
    <property type="molecule type" value="Genomic_DNA"/>
</dbReference>
<dbReference type="Proteomes" id="UP001152795">
    <property type="component" value="Unassembled WGS sequence"/>
</dbReference>
<comment type="caution">
    <text evidence="1">The sequence shown here is derived from an EMBL/GenBank/DDBJ whole genome shotgun (WGS) entry which is preliminary data.</text>
</comment>
<evidence type="ECO:0000313" key="2">
    <source>
        <dbReference type="Proteomes" id="UP001152795"/>
    </source>
</evidence>
<gene>
    <name evidence="1" type="ORF">PACLA_8A072717</name>
</gene>